<dbReference type="RefSeq" id="WP_000276805.1">
    <property type="nucleotide sequence ID" value="NZ_CABVWA010000061.1"/>
</dbReference>
<dbReference type="EMBL" id="UGGJ01000005">
    <property type="protein sequence ID" value="STO39892.1"/>
    <property type="molecule type" value="Genomic_DNA"/>
</dbReference>
<organism evidence="1 2">
    <name type="scientific">Escherichia coli</name>
    <dbReference type="NCBI Taxonomy" id="562"/>
    <lineage>
        <taxon>Bacteria</taxon>
        <taxon>Pseudomonadati</taxon>
        <taxon>Pseudomonadota</taxon>
        <taxon>Gammaproteobacteria</taxon>
        <taxon>Enterobacterales</taxon>
        <taxon>Enterobacteriaceae</taxon>
        <taxon>Escherichia</taxon>
    </lineage>
</organism>
<reference evidence="1 2" key="1">
    <citation type="submission" date="2018-06" db="EMBL/GenBank/DDBJ databases">
        <authorList>
            <consortium name="Pathogen Informatics"/>
            <person name="Doyle S."/>
        </authorList>
    </citation>
    <scope>NUCLEOTIDE SEQUENCE [LARGE SCALE GENOMIC DNA]</scope>
    <source>
        <strain evidence="1 2">NCTC9706</strain>
    </source>
</reference>
<proteinExistence type="predicted"/>
<accession>A0A377HBJ7</accession>
<evidence type="ECO:0000313" key="1">
    <source>
        <dbReference type="EMBL" id="STO39892.1"/>
    </source>
</evidence>
<dbReference type="AlphaFoldDB" id="A0A377HBJ7"/>
<dbReference type="InterPro" id="IPR009572">
    <property type="entry name" value="DUF1187"/>
</dbReference>
<dbReference type="Pfam" id="PF06688">
    <property type="entry name" value="DUF1187"/>
    <property type="match status" value="1"/>
</dbReference>
<gene>
    <name evidence="1" type="ORF">NCTC9706_04166</name>
</gene>
<sequence>MYKITATIEKEGGSPASWTRYSKTKLTKSECEKMLSGEKEAGASREQKVKLINFNCEKLQSS</sequence>
<protein>
    <submittedName>
        <fullName evidence="1">GydaC</fullName>
    </submittedName>
</protein>
<name>A0A377HBJ7_ECOLX</name>
<dbReference type="Proteomes" id="UP000254460">
    <property type="component" value="Unassembled WGS sequence"/>
</dbReference>
<dbReference type="NCBIfam" id="NF007283">
    <property type="entry name" value="PRK09750.1"/>
    <property type="match status" value="1"/>
</dbReference>
<evidence type="ECO:0000313" key="2">
    <source>
        <dbReference type="Proteomes" id="UP000254460"/>
    </source>
</evidence>